<keyword evidence="2" id="KW-0808">Transferase</keyword>
<name>A0A0C9UKB2_SPHS4</name>
<dbReference type="Gene3D" id="3.40.50.150">
    <property type="entry name" value="Vaccinia Virus protein VP39"/>
    <property type="match status" value="1"/>
</dbReference>
<dbReference type="GO" id="GO:0016740">
    <property type="term" value="F:transferase activity"/>
    <property type="evidence" value="ECO:0007669"/>
    <property type="project" value="UniProtKB-KW"/>
</dbReference>
<protein>
    <recommendedName>
        <fullName evidence="7">Methyltransferase domain-containing protein</fullName>
    </recommendedName>
</protein>
<dbReference type="OrthoDB" id="2094832at2759"/>
<evidence type="ECO:0000256" key="4">
    <source>
        <dbReference type="ARBA" id="ARBA00038314"/>
    </source>
</evidence>
<reference evidence="5 6" key="1">
    <citation type="submission" date="2014-06" db="EMBL/GenBank/DDBJ databases">
        <title>Evolutionary Origins and Diversification of the Mycorrhizal Mutualists.</title>
        <authorList>
            <consortium name="DOE Joint Genome Institute"/>
            <consortium name="Mycorrhizal Genomics Consortium"/>
            <person name="Kohler A."/>
            <person name="Kuo A."/>
            <person name="Nagy L.G."/>
            <person name="Floudas D."/>
            <person name="Copeland A."/>
            <person name="Barry K.W."/>
            <person name="Cichocki N."/>
            <person name="Veneault-Fourrey C."/>
            <person name="LaButti K."/>
            <person name="Lindquist E.A."/>
            <person name="Lipzen A."/>
            <person name="Lundell T."/>
            <person name="Morin E."/>
            <person name="Murat C."/>
            <person name="Riley R."/>
            <person name="Ohm R."/>
            <person name="Sun H."/>
            <person name="Tunlid A."/>
            <person name="Henrissat B."/>
            <person name="Grigoriev I.V."/>
            <person name="Hibbett D.S."/>
            <person name="Martin F."/>
        </authorList>
    </citation>
    <scope>NUCLEOTIDE SEQUENCE [LARGE SCALE GENOMIC DNA]</scope>
    <source>
        <strain evidence="5 6">SS14</strain>
    </source>
</reference>
<dbReference type="SUPFAM" id="SSF53335">
    <property type="entry name" value="S-adenosyl-L-methionine-dependent methyltransferases"/>
    <property type="match status" value="1"/>
</dbReference>
<evidence type="ECO:0000313" key="5">
    <source>
        <dbReference type="EMBL" id="KIJ29317.1"/>
    </source>
</evidence>
<evidence type="ECO:0000313" key="6">
    <source>
        <dbReference type="Proteomes" id="UP000054279"/>
    </source>
</evidence>
<evidence type="ECO:0000256" key="3">
    <source>
        <dbReference type="ARBA" id="ARBA00022691"/>
    </source>
</evidence>
<organism evidence="5 6">
    <name type="scientific">Sphaerobolus stellatus (strain SS14)</name>
    <dbReference type="NCBI Taxonomy" id="990650"/>
    <lineage>
        <taxon>Eukaryota</taxon>
        <taxon>Fungi</taxon>
        <taxon>Dikarya</taxon>
        <taxon>Basidiomycota</taxon>
        <taxon>Agaricomycotina</taxon>
        <taxon>Agaricomycetes</taxon>
        <taxon>Phallomycetidae</taxon>
        <taxon>Geastrales</taxon>
        <taxon>Sphaerobolaceae</taxon>
        <taxon>Sphaerobolus</taxon>
    </lineage>
</organism>
<dbReference type="EMBL" id="KN837285">
    <property type="protein sequence ID" value="KIJ29317.1"/>
    <property type="molecule type" value="Genomic_DNA"/>
</dbReference>
<comment type="similarity">
    <text evidence="4">Belongs to the class I-like SAM-binding methyltransferase superfamily.</text>
</comment>
<dbReference type="InterPro" id="IPR051654">
    <property type="entry name" value="Meroterpenoid_MTases"/>
</dbReference>
<proteinExistence type="inferred from homology"/>
<dbReference type="PANTHER" id="PTHR35897:SF1">
    <property type="entry name" value="METHYLTRANSFERASE AUSD"/>
    <property type="match status" value="1"/>
</dbReference>
<keyword evidence="6" id="KW-1185">Reference proteome</keyword>
<dbReference type="InterPro" id="IPR029063">
    <property type="entry name" value="SAM-dependent_MTases_sf"/>
</dbReference>
<sequence>MSVPPNYRNFPKLALNPEAYKPTQEDLVYLKKLTGIQDEDLLEEHVLKVQAEAFSIYPFPCIGLFQFITSRIASHPAYHDIFKLGKERKGAIYLELACCFGNDARRLIADGYPMENVVLSDLQPEYGELGHKLYRTTPETFPVPFVAGDVFNPAFLSSDETSNTLPPLTSLKTLSPLIGQVSIIHAAFFFHLFDEKQQRDLANRVYKLLTPIPGSMILGSNMGLPDADDNRNGGLRWSRTGKSIFAHSPTSWATMWKNIFGEGNVRIESWVKKNTNFRPESPMYLHVWKITRL</sequence>
<keyword evidence="3" id="KW-0949">S-adenosyl-L-methionine</keyword>
<comment type="pathway">
    <text evidence="1">Secondary metabolite biosynthesis.</text>
</comment>
<evidence type="ECO:0008006" key="7">
    <source>
        <dbReference type="Google" id="ProtNLM"/>
    </source>
</evidence>
<gene>
    <name evidence="5" type="ORF">M422DRAFT_36974</name>
</gene>
<dbReference type="PANTHER" id="PTHR35897">
    <property type="entry name" value="METHYLTRANSFERASE AUSD"/>
    <property type="match status" value="1"/>
</dbReference>
<dbReference type="HOGENOM" id="CLU_051542_1_1_1"/>
<dbReference type="Proteomes" id="UP000054279">
    <property type="component" value="Unassembled WGS sequence"/>
</dbReference>
<evidence type="ECO:0000256" key="2">
    <source>
        <dbReference type="ARBA" id="ARBA00022679"/>
    </source>
</evidence>
<evidence type="ECO:0000256" key="1">
    <source>
        <dbReference type="ARBA" id="ARBA00005179"/>
    </source>
</evidence>
<dbReference type="AlphaFoldDB" id="A0A0C9UKB2"/>
<accession>A0A0C9UKB2</accession>